<evidence type="ECO:0000313" key="2">
    <source>
        <dbReference type="EMBL" id="GAA0748466.1"/>
    </source>
</evidence>
<dbReference type="SMART" id="SM01235">
    <property type="entry name" value="Haem_bd"/>
    <property type="match status" value="1"/>
</dbReference>
<name>A0ABN1JX83_9FLAO</name>
<proteinExistence type="predicted"/>
<dbReference type="InterPro" id="IPR025992">
    <property type="entry name" value="Haem-bd"/>
</dbReference>
<dbReference type="Proteomes" id="UP001500736">
    <property type="component" value="Unassembled WGS sequence"/>
</dbReference>
<dbReference type="RefSeq" id="WP_343799095.1">
    <property type="nucleotide sequence ID" value="NZ_BAAAGF010000004.1"/>
</dbReference>
<evidence type="ECO:0000259" key="1">
    <source>
        <dbReference type="SMART" id="SM01235"/>
    </source>
</evidence>
<protein>
    <recommendedName>
        <fullName evidence="1">Haem-binding domain-containing protein</fullName>
    </recommendedName>
</protein>
<reference evidence="2 3" key="1">
    <citation type="journal article" date="2019" name="Int. J. Syst. Evol. Microbiol.">
        <title>The Global Catalogue of Microorganisms (GCM) 10K type strain sequencing project: providing services to taxonomists for standard genome sequencing and annotation.</title>
        <authorList>
            <consortium name="The Broad Institute Genomics Platform"/>
            <consortium name="The Broad Institute Genome Sequencing Center for Infectious Disease"/>
            <person name="Wu L."/>
            <person name="Ma J."/>
        </authorList>
    </citation>
    <scope>NUCLEOTIDE SEQUENCE [LARGE SCALE GENOMIC DNA]</scope>
    <source>
        <strain evidence="2 3">JCM 15976</strain>
    </source>
</reference>
<dbReference type="EMBL" id="BAAAGF010000004">
    <property type="protein sequence ID" value="GAA0748466.1"/>
    <property type="molecule type" value="Genomic_DNA"/>
</dbReference>
<dbReference type="Pfam" id="PF14376">
    <property type="entry name" value="Haem_bd"/>
    <property type="match status" value="1"/>
</dbReference>
<evidence type="ECO:0000313" key="3">
    <source>
        <dbReference type="Proteomes" id="UP001500736"/>
    </source>
</evidence>
<sequence>MKILKKLLLVLLLIFVVAQFFGPEKNEGDLVSLNAFYEETNPSDNVKLILKEACLDCHSNVTRYPWYSKITPVNYWMAEHVNNGKRHFNVSNWDTLSVKRKDHKFEELIEMVEDKEMPLESYTWGHPEAKLTDTQIKDLIGWAKQVRQSYAVESH</sequence>
<keyword evidence="3" id="KW-1185">Reference proteome</keyword>
<gene>
    <name evidence="2" type="ORF">GCM10009431_27040</name>
</gene>
<comment type="caution">
    <text evidence="2">The sequence shown here is derived from an EMBL/GenBank/DDBJ whole genome shotgun (WGS) entry which is preliminary data.</text>
</comment>
<feature type="domain" description="Haem-binding" evidence="1">
    <location>
        <begin position="8"/>
        <end position="147"/>
    </location>
</feature>
<organism evidence="2 3">
    <name type="scientific">Gaetbulibacter jejuensis</name>
    <dbReference type="NCBI Taxonomy" id="584607"/>
    <lineage>
        <taxon>Bacteria</taxon>
        <taxon>Pseudomonadati</taxon>
        <taxon>Bacteroidota</taxon>
        <taxon>Flavobacteriia</taxon>
        <taxon>Flavobacteriales</taxon>
        <taxon>Flavobacteriaceae</taxon>
        <taxon>Gaetbulibacter</taxon>
    </lineage>
</organism>
<accession>A0ABN1JX83</accession>